<accession>A0A0A9F8N6</accession>
<reference evidence="2" key="2">
    <citation type="journal article" date="2015" name="Data Brief">
        <title>Shoot transcriptome of the giant reed, Arundo donax.</title>
        <authorList>
            <person name="Barrero R.A."/>
            <person name="Guerrero F.D."/>
            <person name="Moolhuijzen P."/>
            <person name="Goolsby J.A."/>
            <person name="Tidwell J."/>
            <person name="Bellgard S.E."/>
            <person name="Bellgard M.I."/>
        </authorList>
    </citation>
    <scope>NUCLEOTIDE SEQUENCE</scope>
    <source>
        <tissue evidence="2">Shoot tissue taken approximately 20 cm above the soil surface</tissue>
    </source>
</reference>
<evidence type="ECO:0000256" key="1">
    <source>
        <dbReference type="SAM" id="MobiDB-lite"/>
    </source>
</evidence>
<evidence type="ECO:0000313" key="2">
    <source>
        <dbReference type="EMBL" id="JAE08692.1"/>
    </source>
</evidence>
<dbReference type="EMBL" id="GBRH01189204">
    <property type="protein sequence ID" value="JAE08692.1"/>
    <property type="molecule type" value="Transcribed_RNA"/>
</dbReference>
<organism evidence="2">
    <name type="scientific">Arundo donax</name>
    <name type="common">Giant reed</name>
    <name type="synonym">Donax arundinaceus</name>
    <dbReference type="NCBI Taxonomy" id="35708"/>
    <lineage>
        <taxon>Eukaryota</taxon>
        <taxon>Viridiplantae</taxon>
        <taxon>Streptophyta</taxon>
        <taxon>Embryophyta</taxon>
        <taxon>Tracheophyta</taxon>
        <taxon>Spermatophyta</taxon>
        <taxon>Magnoliopsida</taxon>
        <taxon>Liliopsida</taxon>
        <taxon>Poales</taxon>
        <taxon>Poaceae</taxon>
        <taxon>PACMAD clade</taxon>
        <taxon>Arundinoideae</taxon>
        <taxon>Arundineae</taxon>
        <taxon>Arundo</taxon>
    </lineage>
</organism>
<sequence>MPPPALRGSSRRRGSSWKRLWGCR</sequence>
<feature type="region of interest" description="Disordered" evidence="1">
    <location>
        <begin position="1"/>
        <end position="24"/>
    </location>
</feature>
<name>A0A0A9F8N6_ARUDO</name>
<dbReference type="AlphaFoldDB" id="A0A0A9F8N6"/>
<protein>
    <submittedName>
        <fullName evidence="2">ATSWI3A</fullName>
    </submittedName>
</protein>
<proteinExistence type="predicted"/>
<reference evidence="2" key="1">
    <citation type="submission" date="2014-09" db="EMBL/GenBank/DDBJ databases">
        <authorList>
            <person name="Magalhaes I.L.F."/>
            <person name="Oliveira U."/>
            <person name="Santos F.R."/>
            <person name="Vidigal T.H.D.A."/>
            <person name="Brescovit A.D."/>
            <person name="Santos A.J."/>
        </authorList>
    </citation>
    <scope>NUCLEOTIDE SEQUENCE</scope>
    <source>
        <tissue evidence="2">Shoot tissue taken approximately 20 cm above the soil surface</tissue>
    </source>
</reference>